<dbReference type="PROSITE" id="PS50893">
    <property type="entry name" value="ABC_TRANSPORTER_2"/>
    <property type="match status" value="1"/>
</dbReference>
<keyword evidence="1" id="KW-0813">Transport</keyword>
<organism evidence="5 6">
    <name type="scientific">Nocardiopsis mangrovi</name>
    <dbReference type="NCBI Taxonomy" id="1179818"/>
    <lineage>
        <taxon>Bacteria</taxon>
        <taxon>Bacillati</taxon>
        <taxon>Actinomycetota</taxon>
        <taxon>Actinomycetes</taxon>
        <taxon>Streptosporangiales</taxon>
        <taxon>Nocardiopsidaceae</taxon>
        <taxon>Nocardiopsis</taxon>
    </lineage>
</organism>
<keyword evidence="3 5" id="KW-0067">ATP-binding</keyword>
<protein>
    <submittedName>
        <fullName evidence="5">ABC transporter ATP-binding protein</fullName>
    </submittedName>
</protein>
<dbReference type="InterPro" id="IPR013611">
    <property type="entry name" value="Transp-assoc_OB_typ2"/>
</dbReference>
<comment type="caution">
    <text evidence="5">The sequence shown here is derived from an EMBL/GenBank/DDBJ whole genome shotgun (WGS) entry which is preliminary data.</text>
</comment>
<dbReference type="InterPro" id="IPR003593">
    <property type="entry name" value="AAA+_ATPase"/>
</dbReference>
<proteinExistence type="predicted"/>
<keyword evidence="2" id="KW-0547">Nucleotide-binding</keyword>
<evidence type="ECO:0000256" key="3">
    <source>
        <dbReference type="ARBA" id="ARBA00022840"/>
    </source>
</evidence>
<gene>
    <name evidence="5" type="ORF">ACFO4E_20175</name>
</gene>
<dbReference type="Gene3D" id="3.40.50.300">
    <property type="entry name" value="P-loop containing nucleotide triphosphate hydrolases"/>
    <property type="match status" value="1"/>
</dbReference>
<dbReference type="PROSITE" id="PS00211">
    <property type="entry name" value="ABC_TRANSPORTER_1"/>
    <property type="match status" value="1"/>
</dbReference>
<evidence type="ECO:0000259" key="4">
    <source>
        <dbReference type="PROSITE" id="PS50893"/>
    </source>
</evidence>
<evidence type="ECO:0000313" key="6">
    <source>
        <dbReference type="Proteomes" id="UP001595923"/>
    </source>
</evidence>
<dbReference type="Pfam" id="PF08402">
    <property type="entry name" value="TOBE_2"/>
    <property type="match status" value="1"/>
</dbReference>
<accession>A0ABV9E1Z0</accession>
<dbReference type="GO" id="GO:0005524">
    <property type="term" value="F:ATP binding"/>
    <property type="evidence" value="ECO:0007669"/>
    <property type="project" value="UniProtKB-KW"/>
</dbReference>
<evidence type="ECO:0000256" key="1">
    <source>
        <dbReference type="ARBA" id="ARBA00022448"/>
    </source>
</evidence>
<dbReference type="SUPFAM" id="SSF50331">
    <property type="entry name" value="MOP-like"/>
    <property type="match status" value="1"/>
</dbReference>
<dbReference type="InterPro" id="IPR017871">
    <property type="entry name" value="ABC_transporter-like_CS"/>
</dbReference>
<dbReference type="InterPro" id="IPR027417">
    <property type="entry name" value="P-loop_NTPase"/>
</dbReference>
<dbReference type="InterPro" id="IPR050093">
    <property type="entry name" value="ABC_SmlMolc_Importer"/>
</dbReference>
<dbReference type="SMART" id="SM00382">
    <property type="entry name" value="AAA"/>
    <property type="match status" value="1"/>
</dbReference>
<dbReference type="InterPro" id="IPR008995">
    <property type="entry name" value="Mo/tungstate-bd_C_term_dom"/>
</dbReference>
<dbReference type="PANTHER" id="PTHR42781">
    <property type="entry name" value="SPERMIDINE/PUTRESCINE IMPORT ATP-BINDING PROTEIN POTA"/>
    <property type="match status" value="1"/>
</dbReference>
<dbReference type="EMBL" id="JBHSFQ010000021">
    <property type="protein sequence ID" value="MFC4564184.1"/>
    <property type="molecule type" value="Genomic_DNA"/>
</dbReference>
<dbReference type="RefSeq" id="WP_378577068.1">
    <property type="nucleotide sequence ID" value="NZ_JBHSFQ010000021.1"/>
</dbReference>
<dbReference type="SUPFAM" id="SSF52540">
    <property type="entry name" value="P-loop containing nucleoside triphosphate hydrolases"/>
    <property type="match status" value="1"/>
</dbReference>
<evidence type="ECO:0000313" key="5">
    <source>
        <dbReference type="EMBL" id="MFC4564184.1"/>
    </source>
</evidence>
<dbReference type="PANTHER" id="PTHR42781:SF4">
    <property type="entry name" value="SPERMIDINE_PUTRESCINE IMPORT ATP-BINDING PROTEIN POTA"/>
    <property type="match status" value="1"/>
</dbReference>
<evidence type="ECO:0000256" key="2">
    <source>
        <dbReference type="ARBA" id="ARBA00022741"/>
    </source>
</evidence>
<name>A0ABV9E1Z0_9ACTN</name>
<sequence length="369" mass="38771">MTATTLGGELRLSDVRMSYGGQRGVDSVSLDVRPGEFLTMLGPSGSGKTTTLNLIAGFLEAESGSIALDGTELAGIPPHRRELGIVFQQYALFPHMTAAQNIGYPLRVRGINGEERRRLVAEALDLVHLSEFGDRKPAQLSGGQQQRVALARATVFKPRLLLMDEPLGALDKKLREAMQIEITRICRELGATVVYVTHDQEEALAMSDRIAIYNAGRIEQLGTAEDLYERPASLFVADFVGESTVLRGRSSGAGLAFGGATLATAAGGGALPDGAAAALVLRPENVAVYPLSADDAVPAGHDRIRATVTEWIYLGAAKKCLLACPDGTTVTARVATDAGGGALAPGDEAIVAWDPAKSVVVPDGPRSAD</sequence>
<dbReference type="Pfam" id="PF00005">
    <property type="entry name" value="ABC_tran"/>
    <property type="match status" value="1"/>
</dbReference>
<feature type="domain" description="ABC transporter" evidence="4">
    <location>
        <begin position="10"/>
        <end position="240"/>
    </location>
</feature>
<reference evidence="6" key="1">
    <citation type="journal article" date="2019" name="Int. J. Syst. Evol. Microbiol.">
        <title>The Global Catalogue of Microorganisms (GCM) 10K type strain sequencing project: providing services to taxonomists for standard genome sequencing and annotation.</title>
        <authorList>
            <consortium name="The Broad Institute Genomics Platform"/>
            <consortium name="The Broad Institute Genome Sequencing Center for Infectious Disease"/>
            <person name="Wu L."/>
            <person name="Ma J."/>
        </authorList>
    </citation>
    <scope>NUCLEOTIDE SEQUENCE [LARGE SCALE GENOMIC DNA]</scope>
    <source>
        <strain evidence="6">XZYJ18</strain>
    </source>
</reference>
<dbReference type="InterPro" id="IPR003439">
    <property type="entry name" value="ABC_transporter-like_ATP-bd"/>
</dbReference>
<dbReference type="Proteomes" id="UP001595923">
    <property type="component" value="Unassembled WGS sequence"/>
</dbReference>
<keyword evidence="6" id="KW-1185">Reference proteome</keyword>